<dbReference type="GO" id="GO:0042910">
    <property type="term" value="F:xenobiotic transmembrane transporter activity"/>
    <property type="evidence" value="ECO:0007669"/>
    <property type="project" value="InterPro"/>
</dbReference>
<feature type="transmembrane region" description="Helical" evidence="2">
    <location>
        <begin position="242"/>
        <end position="264"/>
    </location>
</feature>
<feature type="transmembrane region" description="Helical" evidence="2">
    <location>
        <begin position="271"/>
        <end position="294"/>
    </location>
</feature>
<dbReference type="OrthoDB" id="2126698at2759"/>
<evidence type="ECO:0000313" key="4">
    <source>
        <dbReference type="Proteomes" id="UP000023152"/>
    </source>
</evidence>
<evidence type="ECO:0000256" key="2">
    <source>
        <dbReference type="SAM" id="Phobius"/>
    </source>
</evidence>
<dbReference type="GO" id="GO:0015297">
    <property type="term" value="F:antiporter activity"/>
    <property type="evidence" value="ECO:0007669"/>
    <property type="project" value="InterPro"/>
</dbReference>
<evidence type="ECO:0000256" key="1">
    <source>
        <dbReference type="ARBA" id="ARBA00010199"/>
    </source>
</evidence>
<evidence type="ECO:0000313" key="3">
    <source>
        <dbReference type="EMBL" id="ETO24639.1"/>
    </source>
</evidence>
<dbReference type="OMA" id="CALAFPC"/>
<proteinExistence type="inferred from homology"/>
<dbReference type="EMBL" id="ASPP01009089">
    <property type="protein sequence ID" value="ETO24639.1"/>
    <property type="molecule type" value="Genomic_DNA"/>
</dbReference>
<dbReference type="Pfam" id="PF01554">
    <property type="entry name" value="MatE"/>
    <property type="match status" value="2"/>
</dbReference>
<feature type="transmembrane region" description="Helical" evidence="2">
    <location>
        <begin position="147"/>
        <end position="165"/>
    </location>
</feature>
<feature type="transmembrane region" description="Helical" evidence="2">
    <location>
        <begin position="398"/>
        <end position="415"/>
    </location>
</feature>
<feature type="transmembrane region" description="Helical" evidence="2">
    <location>
        <begin position="355"/>
        <end position="378"/>
    </location>
</feature>
<feature type="transmembrane region" description="Helical" evidence="2">
    <location>
        <begin position="213"/>
        <end position="230"/>
    </location>
</feature>
<keyword evidence="2" id="KW-0472">Membrane</keyword>
<feature type="transmembrane region" description="Helical" evidence="2">
    <location>
        <begin position="185"/>
        <end position="206"/>
    </location>
</feature>
<comment type="caution">
    <text evidence="3">The sequence shown here is derived from an EMBL/GenBank/DDBJ whole genome shotgun (WGS) entry which is preliminary data.</text>
</comment>
<keyword evidence="4" id="KW-1185">Reference proteome</keyword>
<dbReference type="GO" id="GO:0016020">
    <property type="term" value="C:membrane"/>
    <property type="evidence" value="ECO:0007669"/>
    <property type="project" value="InterPro"/>
</dbReference>
<dbReference type="InterPro" id="IPR002528">
    <property type="entry name" value="MATE_fam"/>
</dbReference>
<protein>
    <submittedName>
        <fullName evidence="3">Uncharacterized protein</fullName>
    </submittedName>
</protein>
<sequence>MAEFERSYSCSYSSGVSTEHSIHSSSGDYVVDGTIDYVQVGFKQAFKDVAKLAFPITMTALFISFLLALNLIWIGHHSTDHQFAGAALVRKHFLYFFFKKMKKERKKKPDNKNKRVTFGMSSGLDTQCGQAWGAGLKPMIGIFVQRSVLVGHVVILCIGIIFWFGRDILLALGQQHDNARFAGEYVKYVCVLMINVIFFFYFFFFFAPKKKLMCTYIIFIFALWPIAMFGNLRRYLQAQRKVVFIPIAVFLGLCAQVIALEVLVSTLNFEYVGACIALPISYWVMFLALFSFTLCKGLHKETWTGWSKHALHEWSGFLKLSIPGTLMLCAEWWAFEVLALVAAKFGTNYVSAFTVTLNALGLFLRIPLGISFACAVLVSNKLGSRFGQAARMAWDSAILLSMILASFCSLILYFVPDKLARLYTNQEEVISIIEDTLPWVAVYF</sequence>
<dbReference type="AlphaFoldDB" id="X6NFV3"/>
<feature type="transmembrane region" description="Helical" evidence="2">
    <location>
        <begin position="52"/>
        <end position="75"/>
    </location>
</feature>
<name>X6NFV3_RETFI</name>
<feature type="non-terminal residue" evidence="3">
    <location>
        <position position="444"/>
    </location>
</feature>
<reference evidence="3 4" key="1">
    <citation type="journal article" date="2013" name="Curr. Biol.">
        <title>The Genome of the Foraminiferan Reticulomyxa filosa.</title>
        <authorList>
            <person name="Glockner G."/>
            <person name="Hulsmann N."/>
            <person name="Schleicher M."/>
            <person name="Noegel A.A."/>
            <person name="Eichinger L."/>
            <person name="Gallinger C."/>
            <person name="Pawlowski J."/>
            <person name="Sierra R."/>
            <person name="Euteneuer U."/>
            <person name="Pillet L."/>
            <person name="Moustafa A."/>
            <person name="Platzer M."/>
            <person name="Groth M."/>
            <person name="Szafranski K."/>
            <person name="Schliwa M."/>
        </authorList>
    </citation>
    <scope>NUCLEOTIDE SEQUENCE [LARGE SCALE GENOMIC DNA]</scope>
</reference>
<accession>X6NFV3</accession>
<dbReference type="Proteomes" id="UP000023152">
    <property type="component" value="Unassembled WGS sequence"/>
</dbReference>
<keyword evidence="2" id="KW-0812">Transmembrane</keyword>
<dbReference type="PANTHER" id="PTHR11206">
    <property type="entry name" value="MULTIDRUG RESISTANCE PROTEIN"/>
    <property type="match status" value="1"/>
</dbReference>
<keyword evidence="2" id="KW-1133">Transmembrane helix</keyword>
<comment type="similarity">
    <text evidence="1">Belongs to the multi antimicrobial extrusion (MATE) (TC 2.A.66.1) family.</text>
</comment>
<organism evidence="3 4">
    <name type="scientific">Reticulomyxa filosa</name>
    <dbReference type="NCBI Taxonomy" id="46433"/>
    <lineage>
        <taxon>Eukaryota</taxon>
        <taxon>Sar</taxon>
        <taxon>Rhizaria</taxon>
        <taxon>Retaria</taxon>
        <taxon>Foraminifera</taxon>
        <taxon>Monothalamids</taxon>
        <taxon>Reticulomyxidae</taxon>
        <taxon>Reticulomyxa</taxon>
    </lineage>
</organism>
<gene>
    <name evidence="3" type="ORF">RFI_12517</name>
</gene>